<keyword evidence="1" id="KW-1133">Transmembrane helix</keyword>
<sequence length="191" mass="20586">MGLLAFLKGMKADEPGPGTVILRTSRTCGAFGVMVLLAGVGVAGRAAIYLLQGGGLAVTALGMIVAGGLGVGGLMVLTYRKCVIISRKQSKIEYMEFGVLCEKRATYHFRDLLHLELCRSCECLGASPVSLWRIKAYVRRGGGFEAVCLFESHRSEEVQDQAQRLSSWIGTPVFQKEVPAGWTSFTSQVGH</sequence>
<evidence type="ECO:0000256" key="1">
    <source>
        <dbReference type="SAM" id="Phobius"/>
    </source>
</evidence>
<reference evidence="2 3" key="1">
    <citation type="submission" date="2018-05" db="EMBL/GenBank/DDBJ databases">
        <title>A metagenomic window into the 2 km-deep terrestrial subsurface aquifer revealed taxonomically and functionally diverse microbial community comprising novel uncultured bacterial lineages.</title>
        <authorList>
            <person name="Kadnikov V.V."/>
            <person name="Mardanov A.V."/>
            <person name="Beletsky A.V."/>
            <person name="Banks D."/>
            <person name="Pimenov N.V."/>
            <person name="Frank Y.A."/>
            <person name="Karnachuk O.V."/>
            <person name="Ravin N.V."/>
        </authorList>
    </citation>
    <scope>NUCLEOTIDE SEQUENCE [LARGE SCALE GENOMIC DNA]</scope>
    <source>
        <strain evidence="2">BY5</strain>
    </source>
</reference>
<keyword evidence="1" id="KW-0812">Transmembrane</keyword>
<comment type="caution">
    <text evidence="2">The sequence shown here is derived from an EMBL/GenBank/DDBJ whole genome shotgun (WGS) entry which is preliminary data.</text>
</comment>
<evidence type="ECO:0000313" key="2">
    <source>
        <dbReference type="EMBL" id="RCK79480.1"/>
    </source>
</evidence>
<name>A0A367ZN56_9BACT</name>
<gene>
    <name evidence="2" type="ORF">OZSIB_4234</name>
</gene>
<organism evidence="2 3">
    <name type="scientific">Candidatus Ozemobacter sibiricus</name>
    <dbReference type="NCBI Taxonomy" id="2268124"/>
    <lineage>
        <taxon>Bacteria</taxon>
        <taxon>Candidatus Ozemobacteria</taxon>
        <taxon>Candidatus Ozemobacterales</taxon>
        <taxon>Candidatus Ozemobacteraceae</taxon>
        <taxon>Candidatus Ozemobacter</taxon>
    </lineage>
</organism>
<dbReference type="EMBL" id="QOQW01000012">
    <property type="protein sequence ID" value="RCK79480.1"/>
    <property type="molecule type" value="Genomic_DNA"/>
</dbReference>
<proteinExistence type="predicted"/>
<dbReference type="AlphaFoldDB" id="A0A367ZN56"/>
<dbReference type="Proteomes" id="UP000252355">
    <property type="component" value="Unassembled WGS sequence"/>
</dbReference>
<evidence type="ECO:0008006" key="4">
    <source>
        <dbReference type="Google" id="ProtNLM"/>
    </source>
</evidence>
<evidence type="ECO:0000313" key="3">
    <source>
        <dbReference type="Proteomes" id="UP000252355"/>
    </source>
</evidence>
<protein>
    <recommendedName>
        <fullName evidence="4">Transmembrane protein</fullName>
    </recommendedName>
</protein>
<feature type="transmembrane region" description="Helical" evidence="1">
    <location>
        <begin position="30"/>
        <end position="51"/>
    </location>
</feature>
<accession>A0A367ZN56</accession>
<feature type="transmembrane region" description="Helical" evidence="1">
    <location>
        <begin position="57"/>
        <end position="79"/>
    </location>
</feature>
<keyword evidence="1" id="KW-0472">Membrane</keyword>